<dbReference type="InterPro" id="IPR001638">
    <property type="entry name" value="Solute-binding_3/MltF_N"/>
</dbReference>
<dbReference type="SMART" id="SM00079">
    <property type="entry name" value="PBPe"/>
    <property type="match status" value="1"/>
</dbReference>
<dbReference type="Gene3D" id="3.40.190.10">
    <property type="entry name" value="Periplasmic binding protein-like II"/>
    <property type="match status" value="2"/>
</dbReference>
<dbReference type="InterPro" id="IPR018313">
    <property type="entry name" value="SBP_3_CS"/>
</dbReference>
<name>A0A926KVP2_9BACL</name>
<reference evidence="7" key="1">
    <citation type="submission" date="2020-09" db="EMBL/GenBank/DDBJ databases">
        <title>Draft Genome Sequence of Paenibacillus sp. WST5.</title>
        <authorList>
            <person name="Bao Z."/>
        </authorList>
    </citation>
    <scope>NUCLEOTIDE SEQUENCE</scope>
    <source>
        <strain evidence="7">WST5</strain>
    </source>
</reference>
<evidence type="ECO:0000313" key="7">
    <source>
        <dbReference type="EMBL" id="MBD0384397.1"/>
    </source>
</evidence>
<dbReference type="EMBL" id="JACVVD010000019">
    <property type="protein sequence ID" value="MBD0384397.1"/>
    <property type="molecule type" value="Genomic_DNA"/>
</dbReference>
<comment type="subcellular location">
    <subcellularLocation>
        <location evidence="1">Cell envelope</location>
    </subcellularLocation>
</comment>
<comment type="similarity">
    <text evidence="2 4">Belongs to the bacterial solute-binding protein 3 family.</text>
</comment>
<dbReference type="PANTHER" id="PTHR35936">
    <property type="entry name" value="MEMBRANE-BOUND LYTIC MUREIN TRANSGLYCOSYLASE F"/>
    <property type="match status" value="1"/>
</dbReference>
<dbReference type="RefSeq" id="WP_188178174.1">
    <property type="nucleotide sequence ID" value="NZ_JACVVD010000019.1"/>
</dbReference>
<dbReference type="GO" id="GO:0015276">
    <property type="term" value="F:ligand-gated monoatomic ion channel activity"/>
    <property type="evidence" value="ECO:0007669"/>
    <property type="project" value="InterPro"/>
</dbReference>
<evidence type="ECO:0000256" key="3">
    <source>
        <dbReference type="ARBA" id="ARBA00022729"/>
    </source>
</evidence>
<dbReference type="GO" id="GO:0030313">
    <property type="term" value="C:cell envelope"/>
    <property type="evidence" value="ECO:0007669"/>
    <property type="project" value="UniProtKB-SubCell"/>
</dbReference>
<dbReference type="AlphaFoldDB" id="A0A926KVP2"/>
<feature type="domain" description="Ionotropic glutamate receptor C-terminal" evidence="6">
    <location>
        <begin position="31"/>
        <end position="248"/>
    </location>
</feature>
<dbReference type="SUPFAM" id="SSF53850">
    <property type="entry name" value="Periplasmic binding protein-like II"/>
    <property type="match status" value="1"/>
</dbReference>
<dbReference type="PROSITE" id="PS51257">
    <property type="entry name" value="PROKAR_LIPOPROTEIN"/>
    <property type="match status" value="1"/>
</dbReference>
<dbReference type="PANTHER" id="PTHR35936:SF17">
    <property type="entry name" value="ARGININE-BINDING EXTRACELLULAR PROTEIN ARTP"/>
    <property type="match status" value="1"/>
</dbReference>
<evidence type="ECO:0000256" key="1">
    <source>
        <dbReference type="ARBA" id="ARBA00004196"/>
    </source>
</evidence>
<evidence type="ECO:0000259" key="6">
    <source>
        <dbReference type="SMART" id="SM00079"/>
    </source>
</evidence>
<dbReference type="SMART" id="SM00062">
    <property type="entry name" value="PBPb"/>
    <property type="match status" value="1"/>
</dbReference>
<proteinExistence type="inferred from homology"/>
<keyword evidence="8" id="KW-1185">Reference proteome</keyword>
<dbReference type="GO" id="GO:0016020">
    <property type="term" value="C:membrane"/>
    <property type="evidence" value="ECO:0007669"/>
    <property type="project" value="InterPro"/>
</dbReference>
<sequence length="269" mass="30111">MIIRVRRKLGFGLVVSLLVFLLTSGCTTEKTIKVGIENNFRPFTFTEGGENKGFEVELWQAIAQKANIKYELVPMENGELSKSIKSGEVDLAISGMTITNARKNNLEYSNPYFQTGLVILTSSDNVVIKGKEDLAQKVVATQNGTTAYNYASEIQGVKIRSYPNISDAYDELKKKNVDAVIFDERNVNDFSQNTAEGKVKIVGELLSKESYVVVANKRNKYIGRVNQAIEAVSKDGTYEALYTKWFGAKPEIMPDKLKDQLEQDKEHET</sequence>
<gene>
    <name evidence="7" type="ORF">ICC18_30610</name>
</gene>
<dbReference type="PROSITE" id="PS01039">
    <property type="entry name" value="SBP_BACTERIAL_3"/>
    <property type="match status" value="1"/>
</dbReference>
<keyword evidence="3" id="KW-0732">Signal</keyword>
<dbReference type="InterPro" id="IPR001320">
    <property type="entry name" value="Iontro_rcpt_C"/>
</dbReference>
<organism evidence="7 8">
    <name type="scientific">Paenibacillus sedimenti</name>
    <dbReference type="NCBI Taxonomy" id="2770274"/>
    <lineage>
        <taxon>Bacteria</taxon>
        <taxon>Bacillati</taxon>
        <taxon>Bacillota</taxon>
        <taxon>Bacilli</taxon>
        <taxon>Bacillales</taxon>
        <taxon>Paenibacillaceae</taxon>
        <taxon>Paenibacillus</taxon>
    </lineage>
</organism>
<evidence type="ECO:0000259" key="5">
    <source>
        <dbReference type="SMART" id="SM00062"/>
    </source>
</evidence>
<accession>A0A926KVP2</accession>
<dbReference type="Pfam" id="PF00497">
    <property type="entry name" value="SBP_bac_3"/>
    <property type="match status" value="1"/>
</dbReference>
<feature type="domain" description="Solute-binding protein family 3/N-terminal" evidence="5">
    <location>
        <begin position="31"/>
        <end position="249"/>
    </location>
</feature>
<protein>
    <submittedName>
        <fullName evidence="7">Transporter substrate-binding domain-containing protein</fullName>
    </submittedName>
</protein>
<evidence type="ECO:0000256" key="4">
    <source>
        <dbReference type="RuleBase" id="RU003744"/>
    </source>
</evidence>
<evidence type="ECO:0000313" key="8">
    <source>
        <dbReference type="Proteomes" id="UP000650466"/>
    </source>
</evidence>
<dbReference type="Proteomes" id="UP000650466">
    <property type="component" value="Unassembled WGS sequence"/>
</dbReference>
<comment type="caution">
    <text evidence="7">The sequence shown here is derived from an EMBL/GenBank/DDBJ whole genome shotgun (WGS) entry which is preliminary data.</text>
</comment>
<evidence type="ECO:0000256" key="2">
    <source>
        <dbReference type="ARBA" id="ARBA00010333"/>
    </source>
</evidence>